<evidence type="ECO:0000313" key="9">
    <source>
        <dbReference type="EMBL" id="MDR6530708.1"/>
    </source>
</evidence>
<name>A0ABU1MX13_9CAUL</name>
<evidence type="ECO:0000256" key="2">
    <source>
        <dbReference type="ARBA" id="ARBA00005811"/>
    </source>
</evidence>
<dbReference type="InterPro" id="IPR003400">
    <property type="entry name" value="ExbD"/>
</dbReference>
<dbReference type="Gene3D" id="3.30.420.270">
    <property type="match status" value="1"/>
</dbReference>
<evidence type="ECO:0000256" key="3">
    <source>
        <dbReference type="ARBA" id="ARBA00022475"/>
    </source>
</evidence>
<organism evidence="9 10">
    <name type="scientific">Caulobacter rhizosphaerae</name>
    <dbReference type="NCBI Taxonomy" id="2010972"/>
    <lineage>
        <taxon>Bacteria</taxon>
        <taxon>Pseudomonadati</taxon>
        <taxon>Pseudomonadota</taxon>
        <taxon>Alphaproteobacteria</taxon>
        <taxon>Caulobacterales</taxon>
        <taxon>Caulobacteraceae</taxon>
        <taxon>Caulobacter</taxon>
    </lineage>
</organism>
<reference evidence="9 10" key="1">
    <citation type="submission" date="2023-07" db="EMBL/GenBank/DDBJ databases">
        <title>Sorghum-associated microbial communities from plants grown in Nebraska, USA.</title>
        <authorList>
            <person name="Schachtman D."/>
        </authorList>
    </citation>
    <scope>NUCLEOTIDE SEQUENCE [LARGE SCALE GENOMIC DNA]</scope>
    <source>
        <strain evidence="9 10">DS2154</strain>
    </source>
</reference>
<proteinExistence type="inferred from homology"/>
<evidence type="ECO:0000256" key="8">
    <source>
        <dbReference type="SAM" id="Phobius"/>
    </source>
</evidence>
<gene>
    <name evidence="9" type="ORF">J2800_001447</name>
</gene>
<feature type="transmembrane region" description="Helical" evidence="8">
    <location>
        <begin position="26"/>
        <end position="44"/>
    </location>
</feature>
<evidence type="ECO:0000313" key="10">
    <source>
        <dbReference type="Proteomes" id="UP001262754"/>
    </source>
</evidence>
<evidence type="ECO:0000256" key="5">
    <source>
        <dbReference type="ARBA" id="ARBA00022989"/>
    </source>
</evidence>
<comment type="caution">
    <text evidence="9">The sequence shown here is derived from an EMBL/GenBank/DDBJ whole genome shotgun (WGS) entry which is preliminary data.</text>
</comment>
<comment type="subcellular location">
    <subcellularLocation>
        <location evidence="1">Cell membrane</location>
        <topology evidence="1">Single-pass membrane protein</topology>
    </subcellularLocation>
    <subcellularLocation>
        <location evidence="7">Cell membrane</location>
        <topology evidence="7">Single-pass type II membrane protein</topology>
    </subcellularLocation>
</comment>
<keyword evidence="7" id="KW-0653">Protein transport</keyword>
<keyword evidence="5 8" id="KW-1133">Transmembrane helix</keyword>
<dbReference type="Pfam" id="PF02472">
    <property type="entry name" value="ExbD"/>
    <property type="match status" value="1"/>
</dbReference>
<accession>A0ABU1MX13</accession>
<sequence length="146" mass="15465">MAAKLAGGGGGTYTIRQNADINVTPFVDILLVLLIIFMVAVPMATTSIKLDMPPAKDTAIPPKPPVLLTIQNSGALYLAGRPTSLGTLSQDLSASFAANGQQGPRKNQRLMVSAQADVPYEALMGVIDRVHTEGWTQIGIINEDLH</sequence>
<evidence type="ECO:0000256" key="7">
    <source>
        <dbReference type="RuleBase" id="RU003879"/>
    </source>
</evidence>
<comment type="similarity">
    <text evidence="2 7">Belongs to the ExbD/TolR family.</text>
</comment>
<evidence type="ECO:0000256" key="1">
    <source>
        <dbReference type="ARBA" id="ARBA00004162"/>
    </source>
</evidence>
<dbReference type="PANTHER" id="PTHR30558">
    <property type="entry name" value="EXBD MEMBRANE COMPONENT OF PMF-DRIVEN MACROMOLECULE IMPORT SYSTEM"/>
    <property type="match status" value="1"/>
</dbReference>
<evidence type="ECO:0000256" key="6">
    <source>
        <dbReference type="ARBA" id="ARBA00023136"/>
    </source>
</evidence>
<evidence type="ECO:0000256" key="4">
    <source>
        <dbReference type="ARBA" id="ARBA00022692"/>
    </source>
</evidence>
<dbReference type="PANTHER" id="PTHR30558:SF7">
    <property type="entry name" value="TOL-PAL SYSTEM PROTEIN TOLR"/>
    <property type="match status" value="1"/>
</dbReference>
<dbReference type="RefSeq" id="WP_310030345.1">
    <property type="nucleotide sequence ID" value="NZ_JAVDRL010000004.1"/>
</dbReference>
<keyword evidence="3" id="KW-1003">Cell membrane</keyword>
<keyword evidence="4 7" id="KW-0812">Transmembrane</keyword>
<protein>
    <submittedName>
        <fullName evidence="9">Biopolymer transport protein ExbD</fullName>
    </submittedName>
</protein>
<dbReference type="EMBL" id="JAVDRL010000004">
    <property type="protein sequence ID" value="MDR6530708.1"/>
    <property type="molecule type" value="Genomic_DNA"/>
</dbReference>
<keyword evidence="6 8" id="KW-0472">Membrane</keyword>
<keyword evidence="10" id="KW-1185">Reference proteome</keyword>
<dbReference type="Proteomes" id="UP001262754">
    <property type="component" value="Unassembled WGS sequence"/>
</dbReference>
<keyword evidence="7" id="KW-0813">Transport</keyword>